<name>A0A3N0CRI1_9ACTN</name>
<gene>
    <name evidence="4" type="ORF">EFK50_00095</name>
</gene>
<protein>
    <recommendedName>
        <fullName evidence="3">Carrier domain-containing protein</fullName>
    </recommendedName>
</protein>
<dbReference type="Pfam" id="PF00550">
    <property type="entry name" value="PP-binding"/>
    <property type="match status" value="1"/>
</dbReference>
<comment type="caution">
    <text evidence="4">The sequence shown here is derived from an EMBL/GenBank/DDBJ whole genome shotgun (WGS) entry which is preliminary data.</text>
</comment>
<accession>A0A3N0CRI1</accession>
<evidence type="ECO:0000313" key="5">
    <source>
        <dbReference type="Proteomes" id="UP000267128"/>
    </source>
</evidence>
<keyword evidence="1" id="KW-0596">Phosphopantetheine</keyword>
<proteinExistence type="predicted"/>
<keyword evidence="2" id="KW-0597">Phosphoprotein</keyword>
<dbReference type="InterPro" id="IPR006162">
    <property type="entry name" value="Ppantetheine_attach_site"/>
</dbReference>
<sequence>MSTAPADVEQTIREFLTRVEKLPEALTPDLPLYADGIGLDSLETAELSAILEDDHGTDPFQGDELPQTVGDILSFYAA</sequence>
<evidence type="ECO:0000313" key="4">
    <source>
        <dbReference type="EMBL" id="RNL66074.1"/>
    </source>
</evidence>
<dbReference type="Proteomes" id="UP000267128">
    <property type="component" value="Unassembled WGS sequence"/>
</dbReference>
<dbReference type="EMBL" id="RJSE01000001">
    <property type="protein sequence ID" value="RNL66074.1"/>
    <property type="molecule type" value="Genomic_DNA"/>
</dbReference>
<reference evidence="4 5" key="1">
    <citation type="submission" date="2018-11" db="EMBL/GenBank/DDBJ databases">
        <authorList>
            <person name="Li F."/>
        </authorList>
    </citation>
    <scope>NUCLEOTIDE SEQUENCE [LARGE SCALE GENOMIC DNA]</scope>
    <source>
        <strain evidence="4 5">Gsoil 097</strain>
    </source>
</reference>
<feature type="domain" description="Carrier" evidence="3">
    <location>
        <begin position="10"/>
        <end position="58"/>
    </location>
</feature>
<dbReference type="AlphaFoldDB" id="A0A3N0CRI1"/>
<dbReference type="OrthoDB" id="5740185at2"/>
<dbReference type="RefSeq" id="WP_123225519.1">
    <property type="nucleotide sequence ID" value="NZ_RJSE01000001.1"/>
</dbReference>
<dbReference type="PROSITE" id="PS00012">
    <property type="entry name" value="PHOSPHOPANTETHEINE"/>
    <property type="match status" value="1"/>
</dbReference>
<keyword evidence="5" id="KW-1185">Reference proteome</keyword>
<dbReference type="Gene3D" id="1.10.1200.10">
    <property type="entry name" value="ACP-like"/>
    <property type="match status" value="1"/>
</dbReference>
<evidence type="ECO:0000256" key="1">
    <source>
        <dbReference type="ARBA" id="ARBA00022450"/>
    </source>
</evidence>
<evidence type="ECO:0000259" key="3">
    <source>
        <dbReference type="Pfam" id="PF00550"/>
    </source>
</evidence>
<dbReference type="InterPro" id="IPR036736">
    <property type="entry name" value="ACP-like_sf"/>
</dbReference>
<dbReference type="SUPFAM" id="SSF47336">
    <property type="entry name" value="ACP-like"/>
    <property type="match status" value="1"/>
</dbReference>
<organism evidence="4 5">
    <name type="scientific">Nocardioides marmoriginsengisoli</name>
    <dbReference type="NCBI Taxonomy" id="661483"/>
    <lineage>
        <taxon>Bacteria</taxon>
        <taxon>Bacillati</taxon>
        <taxon>Actinomycetota</taxon>
        <taxon>Actinomycetes</taxon>
        <taxon>Propionibacteriales</taxon>
        <taxon>Nocardioidaceae</taxon>
        <taxon>Nocardioides</taxon>
    </lineage>
</organism>
<evidence type="ECO:0000256" key="2">
    <source>
        <dbReference type="ARBA" id="ARBA00022553"/>
    </source>
</evidence>
<dbReference type="InterPro" id="IPR009081">
    <property type="entry name" value="PP-bd_ACP"/>
</dbReference>